<dbReference type="SUPFAM" id="SSF46689">
    <property type="entry name" value="Homeodomain-like"/>
    <property type="match status" value="1"/>
</dbReference>
<dbReference type="InterPro" id="IPR018060">
    <property type="entry name" value="HTH_AraC"/>
</dbReference>
<dbReference type="RefSeq" id="WP_118422115.1">
    <property type="nucleotide sequence ID" value="NZ_QRZF01000017.1"/>
</dbReference>
<dbReference type="Pfam" id="PF12833">
    <property type="entry name" value="HTH_18"/>
    <property type="match status" value="1"/>
</dbReference>
<proteinExistence type="predicted"/>
<dbReference type="PANTHER" id="PTHR43280">
    <property type="entry name" value="ARAC-FAMILY TRANSCRIPTIONAL REGULATOR"/>
    <property type="match status" value="1"/>
</dbReference>
<evidence type="ECO:0000313" key="6">
    <source>
        <dbReference type="Proteomes" id="UP000283850"/>
    </source>
</evidence>
<dbReference type="GO" id="GO:0043565">
    <property type="term" value="F:sequence-specific DNA binding"/>
    <property type="evidence" value="ECO:0007669"/>
    <property type="project" value="InterPro"/>
</dbReference>
<dbReference type="InterPro" id="IPR009057">
    <property type="entry name" value="Homeodomain-like_sf"/>
</dbReference>
<reference evidence="5 6" key="1">
    <citation type="submission" date="2018-08" db="EMBL/GenBank/DDBJ databases">
        <title>A genome reference for cultivated species of the human gut microbiota.</title>
        <authorList>
            <person name="Zou Y."/>
            <person name="Xue W."/>
            <person name="Luo G."/>
        </authorList>
    </citation>
    <scope>NUCLEOTIDE SEQUENCE [LARGE SCALE GENOMIC DNA]</scope>
    <source>
        <strain evidence="5 6">AF14-32</strain>
    </source>
</reference>
<name>A0A412XXA8_9BACE</name>
<protein>
    <submittedName>
        <fullName evidence="5">AraC family transcriptional regulator</fullName>
    </submittedName>
</protein>
<evidence type="ECO:0000256" key="2">
    <source>
        <dbReference type="ARBA" id="ARBA00023125"/>
    </source>
</evidence>
<dbReference type="Proteomes" id="UP000283850">
    <property type="component" value="Unassembled WGS sequence"/>
</dbReference>
<keyword evidence="1" id="KW-0805">Transcription regulation</keyword>
<dbReference type="SMART" id="SM00342">
    <property type="entry name" value="HTH_ARAC"/>
    <property type="match status" value="1"/>
</dbReference>
<dbReference type="Gene3D" id="1.10.10.60">
    <property type="entry name" value="Homeodomain-like"/>
    <property type="match status" value="1"/>
</dbReference>
<dbReference type="PROSITE" id="PS01124">
    <property type="entry name" value="HTH_ARAC_FAMILY_2"/>
    <property type="match status" value="1"/>
</dbReference>
<keyword evidence="2" id="KW-0238">DNA-binding</keyword>
<evidence type="ECO:0000256" key="3">
    <source>
        <dbReference type="ARBA" id="ARBA00023163"/>
    </source>
</evidence>
<sequence length="284" mass="32907">MESYIDWKHAIKDVAMKSIGEDFIIMDAPVLTDIPLEPFKANVTTIVLCQEGYLDGEIGLERFTAHAPSLVVLLADKVLEMKSISRDFKGQVLIMSKRFTDNLLLEIKDRLPLTMSVENKPCQPLSEEATHSLENYFSMMKKAMQMKENPHRSEVARHLMLAFMYGLRFYFHSEANNPKTHNEQLVESFLALVKQYFYKERMLKFYADKLCLTSKHIAKVIKDTTGKAANEWIDDHVILEAKALLKSTDMTIQQVSDILCFDNPSFFTKYFKRHMGMTPKEYRL</sequence>
<evidence type="ECO:0000313" key="5">
    <source>
        <dbReference type="EMBL" id="RGV49737.1"/>
    </source>
</evidence>
<comment type="caution">
    <text evidence="5">The sequence shown here is derived from an EMBL/GenBank/DDBJ whole genome shotgun (WGS) entry which is preliminary data.</text>
</comment>
<dbReference type="GO" id="GO:0003700">
    <property type="term" value="F:DNA-binding transcription factor activity"/>
    <property type="evidence" value="ECO:0007669"/>
    <property type="project" value="InterPro"/>
</dbReference>
<dbReference type="AlphaFoldDB" id="A0A412XXA8"/>
<organism evidence="5 6">
    <name type="scientific">Bacteroides intestinalis</name>
    <dbReference type="NCBI Taxonomy" id="329854"/>
    <lineage>
        <taxon>Bacteria</taxon>
        <taxon>Pseudomonadati</taxon>
        <taxon>Bacteroidota</taxon>
        <taxon>Bacteroidia</taxon>
        <taxon>Bacteroidales</taxon>
        <taxon>Bacteroidaceae</taxon>
        <taxon>Bacteroides</taxon>
    </lineage>
</organism>
<gene>
    <name evidence="5" type="ORF">DWW10_19375</name>
</gene>
<keyword evidence="3" id="KW-0804">Transcription</keyword>
<dbReference type="PANTHER" id="PTHR43280:SF32">
    <property type="entry name" value="TRANSCRIPTIONAL REGULATORY PROTEIN"/>
    <property type="match status" value="1"/>
</dbReference>
<dbReference type="EMBL" id="QRZF01000017">
    <property type="protein sequence ID" value="RGV49737.1"/>
    <property type="molecule type" value="Genomic_DNA"/>
</dbReference>
<feature type="domain" description="HTH araC/xylS-type" evidence="4">
    <location>
        <begin position="187"/>
        <end position="284"/>
    </location>
</feature>
<accession>A0A412XXA8</accession>
<evidence type="ECO:0000259" key="4">
    <source>
        <dbReference type="PROSITE" id="PS01124"/>
    </source>
</evidence>
<evidence type="ECO:0000256" key="1">
    <source>
        <dbReference type="ARBA" id="ARBA00023015"/>
    </source>
</evidence>